<evidence type="ECO:0000313" key="1">
    <source>
        <dbReference type="EMBL" id="VVE51291.1"/>
    </source>
</evidence>
<dbReference type="Gene3D" id="3.90.1700.10">
    <property type="entry name" value="v583 domain like"/>
    <property type="match status" value="1"/>
</dbReference>
<dbReference type="InterPro" id="IPR009499">
    <property type="entry name" value="AllG-like"/>
</dbReference>
<dbReference type="Proteomes" id="UP000406256">
    <property type="component" value="Unassembled WGS sequence"/>
</dbReference>
<gene>
    <name evidence="1" type="ORF">PAN31108_04716</name>
</gene>
<reference evidence="1 2" key="1">
    <citation type="submission" date="2019-08" db="EMBL/GenBank/DDBJ databases">
        <authorList>
            <person name="Peeters C."/>
        </authorList>
    </citation>
    <scope>NUCLEOTIDE SEQUENCE [LARGE SCALE GENOMIC DNA]</scope>
    <source>
        <strain evidence="1 2">LMG 31108</strain>
    </source>
</reference>
<dbReference type="Gene3D" id="3.90.1710.10">
    <property type="entry name" value="Enterococcus faecalis V583 domain"/>
    <property type="match status" value="1"/>
</dbReference>
<dbReference type="Gene3D" id="1.10.10.660">
    <property type="entry name" value="conserved protein of unknown function from Enterococcus faecalis V583"/>
    <property type="match status" value="1"/>
</dbReference>
<accession>A0A5E4YR86</accession>
<protein>
    <recommendedName>
        <fullName evidence="3">DUF1116 domain-containing protein</fullName>
    </recommendedName>
</protein>
<dbReference type="AlphaFoldDB" id="A0A5E4YR86"/>
<evidence type="ECO:0000313" key="2">
    <source>
        <dbReference type="Proteomes" id="UP000406256"/>
    </source>
</evidence>
<name>A0A5E4YR86_9BURK</name>
<dbReference type="EMBL" id="CABPSB010000025">
    <property type="protein sequence ID" value="VVE51291.1"/>
    <property type="molecule type" value="Genomic_DNA"/>
</dbReference>
<dbReference type="Pfam" id="PF06545">
    <property type="entry name" value="AllG"/>
    <property type="match status" value="1"/>
</dbReference>
<dbReference type="InterPro" id="IPR024033">
    <property type="entry name" value="OXTCase_su_AllG_h-dom"/>
</dbReference>
<sequence length="411" mass="43040">MSARESTNAANAIALKRIRACAPILKEVVLASDVIGFEGRSLGHAGPPLDPGQVPAPTLLHALMGAVQHEGWASNPIDAKRLILEGEIRLHANHSLGVVSPMAGVVRPSQRLFRVVDEASGACSFATLAEKGQRVLRFGAYGTDVAQGLRFVETTIADAIAQALPPDGLPMLPLLERAVELGDDVHQRNIAGMLSFLSALAPSLPMDVRDWLISHPQHFLNYAMAAAKLCLDAAVGVSGSSIVTAISRNGSDCGIQIAGLPGRWFKAPAVLPRGAWFPGFSEVDAHADLGDSAIMEAFGLGGCIAHTSPEIARAMDRSWEEATACGNAMQRLFAGHHSWRAPALSGAPALGLGLDAYAVLERATGVRIHTGVAHRNGISGWIGIGVAEAPVACFASAVNALGEVTSERERP</sequence>
<proteinExistence type="predicted"/>
<dbReference type="RefSeq" id="WP_150671181.1">
    <property type="nucleotide sequence ID" value="NZ_CABPSB010000025.1"/>
</dbReference>
<evidence type="ECO:0008006" key="3">
    <source>
        <dbReference type="Google" id="ProtNLM"/>
    </source>
</evidence>
<dbReference type="OrthoDB" id="6193532at2"/>
<keyword evidence="2" id="KW-1185">Reference proteome</keyword>
<organism evidence="1 2">
    <name type="scientific">Pandoraea anhela</name>
    <dbReference type="NCBI Taxonomy" id="2508295"/>
    <lineage>
        <taxon>Bacteria</taxon>
        <taxon>Pseudomonadati</taxon>
        <taxon>Pseudomonadota</taxon>
        <taxon>Betaproteobacteria</taxon>
        <taxon>Burkholderiales</taxon>
        <taxon>Burkholderiaceae</taxon>
        <taxon>Pandoraea</taxon>
    </lineage>
</organism>